<keyword evidence="1" id="KW-0812">Transmembrane</keyword>
<proteinExistence type="predicted"/>
<dbReference type="AlphaFoldDB" id="A0AAE1CI01"/>
<accession>A0AAE1CI01</accession>
<dbReference type="Proteomes" id="UP001270362">
    <property type="component" value="Unassembled WGS sequence"/>
</dbReference>
<evidence type="ECO:0008006" key="4">
    <source>
        <dbReference type="Google" id="ProtNLM"/>
    </source>
</evidence>
<organism evidence="2 3">
    <name type="scientific">Podospora appendiculata</name>
    <dbReference type="NCBI Taxonomy" id="314037"/>
    <lineage>
        <taxon>Eukaryota</taxon>
        <taxon>Fungi</taxon>
        <taxon>Dikarya</taxon>
        <taxon>Ascomycota</taxon>
        <taxon>Pezizomycotina</taxon>
        <taxon>Sordariomycetes</taxon>
        <taxon>Sordariomycetidae</taxon>
        <taxon>Sordariales</taxon>
        <taxon>Podosporaceae</taxon>
        <taxon>Podospora</taxon>
    </lineage>
</organism>
<protein>
    <recommendedName>
        <fullName evidence="4">Transmembrane protein</fullName>
    </recommendedName>
</protein>
<reference evidence="2" key="1">
    <citation type="journal article" date="2023" name="Mol. Phylogenet. Evol.">
        <title>Genome-scale phylogeny and comparative genomics of the fungal order Sordariales.</title>
        <authorList>
            <person name="Hensen N."/>
            <person name="Bonometti L."/>
            <person name="Westerberg I."/>
            <person name="Brannstrom I.O."/>
            <person name="Guillou S."/>
            <person name="Cros-Aarteil S."/>
            <person name="Calhoun S."/>
            <person name="Haridas S."/>
            <person name="Kuo A."/>
            <person name="Mondo S."/>
            <person name="Pangilinan J."/>
            <person name="Riley R."/>
            <person name="LaButti K."/>
            <person name="Andreopoulos B."/>
            <person name="Lipzen A."/>
            <person name="Chen C."/>
            <person name="Yan M."/>
            <person name="Daum C."/>
            <person name="Ng V."/>
            <person name="Clum A."/>
            <person name="Steindorff A."/>
            <person name="Ohm R.A."/>
            <person name="Martin F."/>
            <person name="Silar P."/>
            <person name="Natvig D.O."/>
            <person name="Lalanne C."/>
            <person name="Gautier V."/>
            <person name="Ament-Velasquez S.L."/>
            <person name="Kruys A."/>
            <person name="Hutchinson M.I."/>
            <person name="Powell A.J."/>
            <person name="Barry K."/>
            <person name="Miller A.N."/>
            <person name="Grigoriev I.V."/>
            <person name="Debuchy R."/>
            <person name="Gladieux P."/>
            <person name="Hiltunen Thoren M."/>
            <person name="Johannesson H."/>
        </authorList>
    </citation>
    <scope>NUCLEOTIDE SEQUENCE</scope>
    <source>
        <strain evidence="2">CBS 314.62</strain>
    </source>
</reference>
<comment type="caution">
    <text evidence="2">The sequence shown here is derived from an EMBL/GenBank/DDBJ whole genome shotgun (WGS) entry which is preliminary data.</text>
</comment>
<dbReference type="EMBL" id="JAULSO010000001">
    <property type="protein sequence ID" value="KAK3695232.1"/>
    <property type="molecule type" value="Genomic_DNA"/>
</dbReference>
<evidence type="ECO:0000313" key="3">
    <source>
        <dbReference type="Proteomes" id="UP001270362"/>
    </source>
</evidence>
<name>A0AAE1CI01_9PEZI</name>
<keyword evidence="1" id="KW-1133">Transmembrane helix</keyword>
<reference evidence="2" key="2">
    <citation type="submission" date="2023-06" db="EMBL/GenBank/DDBJ databases">
        <authorList>
            <consortium name="Lawrence Berkeley National Laboratory"/>
            <person name="Haridas S."/>
            <person name="Hensen N."/>
            <person name="Bonometti L."/>
            <person name="Westerberg I."/>
            <person name="Brannstrom I.O."/>
            <person name="Guillou S."/>
            <person name="Cros-Aarteil S."/>
            <person name="Calhoun S."/>
            <person name="Kuo A."/>
            <person name="Mondo S."/>
            <person name="Pangilinan J."/>
            <person name="Riley R."/>
            <person name="Labutti K."/>
            <person name="Andreopoulos B."/>
            <person name="Lipzen A."/>
            <person name="Chen C."/>
            <person name="Yanf M."/>
            <person name="Daum C."/>
            <person name="Ng V."/>
            <person name="Clum A."/>
            <person name="Steindorff A."/>
            <person name="Ohm R."/>
            <person name="Martin F."/>
            <person name="Silar P."/>
            <person name="Natvig D."/>
            <person name="Lalanne C."/>
            <person name="Gautier V."/>
            <person name="Ament-Velasquez S.L."/>
            <person name="Kruys A."/>
            <person name="Hutchinson M.I."/>
            <person name="Powell A.J."/>
            <person name="Barry K."/>
            <person name="Miller A.N."/>
            <person name="Grigoriev I.V."/>
            <person name="Debuchy R."/>
            <person name="Gladieux P."/>
            <person name="Thoren M.H."/>
            <person name="Johannesson H."/>
        </authorList>
    </citation>
    <scope>NUCLEOTIDE SEQUENCE</scope>
    <source>
        <strain evidence="2">CBS 314.62</strain>
    </source>
</reference>
<keyword evidence="1" id="KW-0472">Membrane</keyword>
<evidence type="ECO:0000313" key="2">
    <source>
        <dbReference type="EMBL" id="KAK3695232.1"/>
    </source>
</evidence>
<feature type="transmembrane region" description="Helical" evidence="1">
    <location>
        <begin position="66"/>
        <end position="86"/>
    </location>
</feature>
<gene>
    <name evidence="2" type="ORF">B0T22DRAFT_99089</name>
</gene>
<feature type="transmembrane region" description="Helical" evidence="1">
    <location>
        <begin position="106"/>
        <end position="124"/>
    </location>
</feature>
<keyword evidence="3" id="KW-1185">Reference proteome</keyword>
<evidence type="ECO:0000256" key="1">
    <source>
        <dbReference type="SAM" id="Phobius"/>
    </source>
</evidence>
<sequence length="127" mass="14267">MFSFNALECQSVSERVERFHFTHTHKYTRRLQSSALDGHDHDHGHGPIGAGFCFLARPFSRCFWPFLLLLFFFSFLVVSCFILSVLVGASNAANAPASDACLSHPLSSFSLFFFVFLAAGRGIMLRR</sequence>